<feature type="region of interest" description="Disordered" evidence="1">
    <location>
        <begin position="335"/>
        <end position="378"/>
    </location>
</feature>
<sequence length="439" mass="50838">MWLFRLTTYFLLWSISAPDVCDGNEQMTLLKAFQQVKNVPIILSVSRTPPRRYQGGNPDILKITSPSELQESAELNGDSHEMPKYNTKKSRAHSKVKYVVVKDGSFKKYHKRPFSSYAEYFGGPYKKEILYEDEDHTFIRVSSVKPRPQYAHVKMFHEPESESSKNCPFMPPQTHVQPLLSQDQHESPPQAPAPQDNHLVHNIGNINIFDQSQDREQREPPRYGNSVNPGGNHDRRHFLMIRPESTGLQHRRPPPHRAADNLNAHGPNSHAVYYHRDTGPPEASHHVPPQIELHVSNDRALKQQLHEPRRKPPAPHHFASTNFRKQQNRLPNHVPHDLYQPRFPDHQENPREEDPHQGHESRLFGAPATYKKKDRSNRRDPMVYAGAMNQDWPVREALMISDAKGNPLVYASPRETPPFSFRNSFRRRIGRNVIDLPFH</sequence>
<gene>
    <name evidence="4" type="primary">LOC100899622</name>
</gene>
<proteinExistence type="predicted"/>
<name>A0AAJ6W022_9ACAR</name>
<evidence type="ECO:0000313" key="4">
    <source>
        <dbReference type="RefSeq" id="XP_003746911.1"/>
    </source>
</evidence>
<protein>
    <submittedName>
        <fullName evidence="4">Uncharacterized protein LOC100899622</fullName>
    </submittedName>
</protein>
<feature type="chain" id="PRO_5042555632" evidence="2">
    <location>
        <begin position="24"/>
        <end position="439"/>
    </location>
</feature>
<reference evidence="4" key="1">
    <citation type="submission" date="2025-08" db="UniProtKB">
        <authorList>
            <consortium name="RefSeq"/>
        </authorList>
    </citation>
    <scope>IDENTIFICATION</scope>
</reference>
<organism evidence="3 4">
    <name type="scientific">Galendromus occidentalis</name>
    <name type="common">western predatory mite</name>
    <dbReference type="NCBI Taxonomy" id="34638"/>
    <lineage>
        <taxon>Eukaryota</taxon>
        <taxon>Metazoa</taxon>
        <taxon>Ecdysozoa</taxon>
        <taxon>Arthropoda</taxon>
        <taxon>Chelicerata</taxon>
        <taxon>Arachnida</taxon>
        <taxon>Acari</taxon>
        <taxon>Parasitiformes</taxon>
        <taxon>Mesostigmata</taxon>
        <taxon>Gamasina</taxon>
        <taxon>Phytoseioidea</taxon>
        <taxon>Phytoseiidae</taxon>
        <taxon>Typhlodrominae</taxon>
        <taxon>Galendromus</taxon>
    </lineage>
</organism>
<dbReference type="GeneID" id="100899622"/>
<feature type="compositionally biased region" description="Basic and acidic residues" evidence="1">
    <location>
        <begin position="212"/>
        <end position="221"/>
    </location>
</feature>
<keyword evidence="2" id="KW-0732">Signal</keyword>
<dbReference type="AlphaFoldDB" id="A0AAJ6W022"/>
<feature type="signal peptide" evidence="2">
    <location>
        <begin position="1"/>
        <end position="23"/>
    </location>
</feature>
<dbReference type="Proteomes" id="UP000694867">
    <property type="component" value="Unplaced"/>
</dbReference>
<evidence type="ECO:0000256" key="2">
    <source>
        <dbReference type="SAM" id="SignalP"/>
    </source>
</evidence>
<dbReference type="KEGG" id="goe:100899622"/>
<accession>A0AAJ6W022</accession>
<dbReference type="RefSeq" id="XP_003746911.1">
    <property type="nucleotide sequence ID" value="XM_003746863.2"/>
</dbReference>
<feature type="compositionally biased region" description="Basic and acidic residues" evidence="1">
    <location>
        <begin position="343"/>
        <end position="362"/>
    </location>
</feature>
<keyword evidence="3" id="KW-1185">Reference proteome</keyword>
<evidence type="ECO:0000256" key="1">
    <source>
        <dbReference type="SAM" id="MobiDB-lite"/>
    </source>
</evidence>
<feature type="region of interest" description="Disordered" evidence="1">
    <location>
        <begin position="211"/>
        <end position="235"/>
    </location>
</feature>
<evidence type="ECO:0000313" key="3">
    <source>
        <dbReference type="Proteomes" id="UP000694867"/>
    </source>
</evidence>